<dbReference type="Gene3D" id="2.60.40.1120">
    <property type="entry name" value="Carboxypeptidase-like, regulatory domain"/>
    <property type="match status" value="1"/>
</dbReference>
<comment type="caution">
    <text evidence="1">The sequence shown here is derived from an EMBL/GenBank/DDBJ whole genome shotgun (WGS) entry which is preliminary data.</text>
</comment>
<gene>
    <name evidence="1" type="ORF">GCM10023183_19260</name>
</gene>
<dbReference type="InterPro" id="IPR013784">
    <property type="entry name" value="Carb-bd-like_fold"/>
</dbReference>
<accession>A0ABP8FJI4</accession>
<dbReference type="Pfam" id="PF13620">
    <property type="entry name" value="CarboxypepD_reg"/>
    <property type="match status" value="1"/>
</dbReference>
<name>A0ABP8FJI4_9BACT</name>
<dbReference type="SUPFAM" id="SSF49452">
    <property type="entry name" value="Starch-binding domain-like"/>
    <property type="match status" value="1"/>
</dbReference>
<keyword evidence="2" id="KW-1185">Reference proteome</keyword>
<evidence type="ECO:0000313" key="2">
    <source>
        <dbReference type="Proteomes" id="UP001501844"/>
    </source>
</evidence>
<evidence type="ECO:0000313" key="1">
    <source>
        <dbReference type="EMBL" id="GAA4305250.1"/>
    </source>
</evidence>
<evidence type="ECO:0008006" key="3">
    <source>
        <dbReference type="Google" id="ProtNLM"/>
    </source>
</evidence>
<sequence length="93" mass="10126">MVGVMDTTTAYVTGKVSDLDYNLGLKGAHVAFKNEQYSFNTICKGDGIFTFGHIPSGTYILTSTFIGFYSLKDTVTVKPGDVVKLKIKLGTDY</sequence>
<reference evidence="2" key="1">
    <citation type="journal article" date="2019" name="Int. J. Syst. Evol. Microbiol.">
        <title>The Global Catalogue of Microorganisms (GCM) 10K type strain sequencing project: providing services to taxonomists for standard genome sequencing and annotation.</title>
        <authorList>
            <consortium name="The Broad Institute Genomics Platform"/>
            <consortium name="The Broad Institute Genome Sequencing Center for Infectious Disease"/>
            <person name="Wu L."/>
            <person name="Ma J."/>
        </authorList>
    </citation>
    <scope>NUCLEOTIDE SEQUENCE [LARGE SCALE GENOMIC DNA]</scope>
    <source>
        <strain evidence="2">JCM 17917</strain>
    </source>
</reference>
<organism evidence="1 2">
    <name type="scientific">Nibribacter koreensis</name>
    <dbReference type="NCBI Taxonomy" id="1084519"/>
    <lineage>
        <taxon>Bacteria</taxon>
        <taxon>Pseudomonadati</taxon>
        <taxon>Bacteroidota</taxon>
        <taxon>Cytophagia</taxon>
        <taxon>Cytophagales</taxon>
        <taxon>Hymenobacteraceae</taxon>
        <taxon>Nibribacter</taxon>
    </lineage>
</organism>
<dbReference type="EMBL" id="BAABGX010000002">
    <property type="protein sequence ID" value="GAA4305250.1"/>
    <property type="molecule type" value="Genomic_DNA"/>
</dbReference>
<protein>
    <recommendedName>
        <fullName evidence="3">Carboxypeptidase regulatory-like domain-containing protein</fullName>
    </recommendedName>
</protein>
<proteinExistence type="predicted"/>
<dbReference type="Proteomes" id="UP001501844">
    <property type="component" value="Unassembled WGS sequence"/>
</dbReference>